<sequence>MRIALAVFLCLAVNLVPARAGSVDTAFSGAIGQFEAAFPHLPAELFGVDTATYRDALTLRRFASAHWGSPVALRVEEGTAANPSCARFAAFVRLPPQSGEVSLVLCPQFHTPGADALRTLTVLHELVHVVAGPDECRAMAFAAQVEHLATGQFTDVARYWNANGCGRSGFALP</sequence>
<feature type="chain" id="PRO_5011476959" description="Lysine-specific metallo-endopeptidase" evidence="1">
    <location>
        <begin position="21"/>
        <end position="173"/>
    </location>
</feature>
<evidence type="ECO:0000313" key="2">
    <source>
        <dbReference type="EMBL" id="SFV37968.1"/>
    </source>
</evidence>
<dbReference type="Proteomes" id="UP000199074">
    <property type="component" value="Unassembled WGS sequence"/>
</dbReference>
<gene>
    <name evidence="2" type="ORF">SAMN05216456_3194</name>
</gene>
<name>A0A1I7NTP8_9HYPH</name>
<evidence type="ECO:0000313" key="3">
    <source>
        <dbReference type="Proteomes" id="UP000199074"/>
    </source>
</evidence>
<protein>
    <recommendedName>
        <fullName evidence="4">Lysine-specific metallo-endopeptidase</fullName>
    </recommendedName>
</protein>
<keyword evidence="1" id="KW-0732">Signal</keyword>
<keyword evidence="3" id="KW-1185">Reference proteome</keyword>
<evidence type="ECO:0000256" key="1">
    <source>
        <dbReference type="SAM" id="SignalP"/>
    </source>
</evidence>
<dbReference type="RefSeq" id="WP_092426229.1">
    <property type="nucleotide sequence ID" value="NZ_FPCK01000003.1"/>
</dbReference>
<dbReference type="AlphaFoldDB" id="A0A1I7NTP8"/>
<evidence type="ECO:0008006" key="4">
    <source>
        <dbReference type="Google" id="ProtNLM"/>
    </source>
</evidence>
<dbReference type="EMBL" id="FPCK01000003">
    <property type="protein sequence ID" value="SFV37968.1"/>
    <property type="molecule type" value="Genomic_DNA"/>
</dbReference>
<proteinExistence type="predicted"/>
<reference evidence="2 3" key="1">
    <citation type="submission" date="2016-10" db="EMBL/GenBank/DDBJ databases">
        <authorList>
            <person name="de Groot N.N."/>
        </authorList>
    </citation>
    <scope>NUCLEOTIDE SEQUENCE [LARGE SCALE GENOMIC DNA]</scope>
    <source>
        <strain evidence="2 3">IPL20</strain>
    </source>
</reference>
<accession>A0A1I7NTP8</accession>
<feature type="signal peptide" evidence="1">
    <location>
        <begin position="1"/>
        <end position="20"/>
    </location>
</feature>
<organism evidence="2 3">
    <name type="scientific">Devosia crocina</name>
    <dbReference type="NCBI Taxonomy" id="429728"/>
    <lineage>
        <taxon>Bacteria</taxon>
        <taxon>Pseudomonadati</taxon>
        <taxon>Pseudomonadota</taxon>
        <taxon>Alphaproteobacteria</taxon>
        <taxon>Hyphomicrobiales</taxon>
        <taxon>Devosiaceae</taxon>
        <taxon>Devosia</taxon>
    </lineage>
</organism>
<dbReference type="OrthoDB" id="7948157at2"/>